<dbReference type="Gene3D" id="3.30.40.10">
    <property type="entry name" value="Zinc/RING finger domain, C3HC4 (zinc finger)"/>
    <property type="match status" value="1"/>
</dbReference>
<dbReference type="SMART" id="SM00557">
    <property type="entry name" value="IG_FLMN"/>
    <property type="match status" value="1"/>
</dbReference>
<dbReference type="InterPro" id="IPR001258">
    <property type="entry name" value="NHL_repeat"/>
</dbReference>
<keyword evidence="3" id="KW-0597">Phosphoprotein</keyword>
<feature type="repeat" description="NHL" evidence="11">
    <location>
        <begin position="508"/>
        <end position="551"/>
    </location>
</feature>
<dbReference type="CDD" id="cd14960">
    <property type="entry name" value="NHL_TRIM2_like"/>
    <property type="match status" value="1"/>
</dbReference>
<evidence type="ECO:0000256" key="8">
    <source>
        <dbReference type="ARBA" id="ARBA00022833"/>
    </source>
</evidence>
<evidence type="ECO:0000256" key="9">
    <source>
        <dbReference type="PROSITE-ProRule" id="PRU00024"/>
    </source>
</evidence>
<evidence type="ECO:0000313" key="16">
    <source>
        <dbReference type="EMBL" id="UYV83691.1"/>
    </source>
</evidence>
<feature type="repeat" description="NHL" evidence="11">
    <location>
        <begin position="644"/>
        <end position="687"/>
    </location>
</feature>
<evidence type="ECO:0000259" key="15">
    <source>
        <dbReference type="PROSITE" id="PS50119"/>
    </source>
</evidence>
<dbReference type="InterPro" id="IPR013783">
    <property type="entry name" value="Ig-like_fold"/>
</dbReference>
<evidence type="ECO:0000256" key="13">
    <source>
        <dbReference type="SAM" id="SignalP"/>
    </source>
</evidence>
<dbReference type="PROSITE" id="PS51125">
    <property type="entry name" value="NHL"/>
    <property type="match status" value="6"/>
</dbReference>
<feature type="repeat" description="NHL" evidence="11">
    <location>
        <begin position="552"/>
        <end position="593"/>
    </location>
</feature>
<protein>
    <submittedName>
        <fullName evidence="16">TRIM2</fullName>
    </submittedName>
</protein>
<dbReference type="InterPro" id="IPR000315">
    <property type="entry name" value="Znf_B-box"/>
</dbReference>
<dbReference type="InterPro" id="IPR001298">
    <property type="entry name" value="Filamin/ABP280_rpt"/>
</dbReference>
<dbReference type="Gene3D" id="2.60.40.10">
    <property type="entry name" value="Immunoglobulins"/>
    <property type="match status" value="1"/>
</dbReference>
<evidence type="ECO:0000256" key="12">
    <source>
        <dbReference type="SAM" id="MobiDB-lite"/>
    </source>
</evidence>
<feature type="domain" description="B box-type" evidence="15">
    <location>
        <begin position="100"/>
        <end position="141"/>
    </location>
</feature>
<keyword evidence="4" id="KW-0808">Transferase</keyword>
<dbReference type="Pfam" id="PF00643">
    <property type="entry name" value="zf-B_box"/>
    <property type="match status" value="1"/>
</dbReference>
<comment type="similarity">
    <text evidence="2">Belongs to the TRIM/RBCC family.</text>
</comment>
<dbReference type="Pfam" id="PF01436">
    <property type="entry name" value="NHL"/>
    <property type="match status" value="5"/>
</dbReference>
<keyword evidence="13" id="KW-0732">Signal</keyword>
<dbReference type="PANTHER" id="PTHR24104:SF57">
    <property type="entry name" value="BEE-MILK PROTEIN"/>
    <property type="match status" value="1"/>
</dbReference>
<evidence type="ECO:0000256" key="3">
    <source>
        <dbReference type="ARBA" id="ARBA00022553"/>
    </source>
</evidence>
<keyword evidence="7 9" id="KW-0863">Zinc-finger</keyword>
<feature type="repeat" description="NHL" evidence="11">
    <location>
        <begin position="461"/>
        <end position="504"/>
    </location>
</feature>
<accession>A0ABY6LRG6</accession>
<dbReference type="InterPro" id="IPR011042">
    <property type="entry name" value="6-blade_b-propeller_TolB-like"/>
</dbReference>
<feature type="repeat" description="Filamin" evidence="10">
    <location>
        <begin position="308"/>
        <end position="410"/>
    </location>
</feature>
<evidence type="ECO:0000256" key="11">
    <source>
        <dbReference type="PROSITE-ProRule" id="PRU00504"/>
    </source>
</evidence>
<dbReference type="PANTHER" id="PTHR24104">
    <property type="entry name" value="E3 UBIQUITIN-PROTEIN LIGASE NHLRC1-RELATED"/>
    <property type="match status" value="1"/>
</dbReference>
<sequence length="847" mass="93148">MMIMILPCLHTFCAQCLVQAIPPQSLTLSCPVCQQQSILPEQGVSGLQPNAFVSALMELLSQACHSCGAAPCASKCPSCAVYLCESCTHPPDHGDLTELTDPLLCPKHRSQTLRFYCHECETAVCVTCTDIEHGGHATSRLKDAIQGHKATLLDLLRRAHAQAPALGEALSAVSAMATGLAHKHSLASERLEECFQQLQEVLAHRKAILSSRLDEVHEYKQDVLASQKEFLEMSLSNLRTSCELTENALNHGSDTEILLVNKEMSEKLIEIADMNVQKMPEENDFLEFYDADFVLLKKCIEQFGTVESTSAVAYETTAYGEGLRQCYVGKQTLVNITTKDRRGEIVKDGQLTFETEVYAPHLSHTFIPEVVNLNNGSYDLVYTVPKEGMYSLTVKLFGQHIKGSPFVIKAFTEEESSSSDRPTSSKIPRTTGVRQRASKRPPSYRSNGSLRKSNHIEDDLVLKVGIKGRAKGEFTNPQGVCCTPAGKIVVADSNNQCVQVFTQLGECKLKFGSRGRGAGQMQRPTGVAVMPNGNYVVADYENKWVSVFEPTGKYSHRIGMGKLLGPKGVIVDRNSHIIVVDNKSSSVLIFQENGKLLYKFGSRGNGMGKFAGPHYAAVTSKNHIVVSDFHNHCIKIFDSEGVFLTSFGSNGEGNGQFNAPTGVAVDSQDNIIVADWGNSRIQRMPGHRKRRQFKQTDASTRGMVIGLKRAGWSIRQIAADTHLGASTVHRLWRRWLEQGNVAIYRNAGATRVTSARVDRRILRQAVAAPQATCTAILQHVQDTLDHSISTRTISRRLVFDSSGSFLSFVNSHGDPLYGPQGLSLTEDGFVVVADSGNHCFKMYKYLQ</sequence>
<name>A0ABY6LRG6_9ARAC</name>
<keyword evidence="5" id="KW-0479">Metal-binding</keyword>
<dbReference type="InterPro" id="IPR017868">
    <property type="entry name" value="Filamin/ABP280_repeat-like"/>
</dbReference>
<dbReference type="SUPFAM" id="SSF57850">
    <property type="entry name" value="RING/U-box"/>
    <property type="match status" value="1"/>
</dbReference>
<dbReference type="InterPro" id="IPR057750">
    <property type="entry name" value="TRIM2/3_C"/>
</dbReference>
<dbReference type="Pfam" id="PF00630">
    <property type="entry name" value="Filamin"/>
    <property type="match status" value="1"/>
</dbReference>
<comment type="subcellular location">
    <subcellularLocation>
        <location evidence="1">Nucleus</location>
    </subcellularLocation>
</comment>
<dbReference type="InterPro" id="IPR009057">
    <property type="entry name" value="Homeodomain-like_sf"/>
</dbReference>
<dbReference type="SUPFAM" id="SSF101898">
    <property type="entry name" value="NHL repeat"/>
    <property type="match status" value="1"/>
</dbReference>
<dbReference type="PROSITE" id="PS00518">
    <property type="entry name" value="ZF_RING_1"/>
    <property type="match status" value="1"/>
</dbReference>
<dbReference type="EMBL" id="CP092885">
    <property type="protein sequence ID" value="UYV83691.1"/>
    <property type="molecule type" value="Genomic_DNA"/>
</dbReference>
<feature type="repeat" description="NHL" evidence="11">
    <location>
        <begin position="597"/>
        <end position="640"/>
    </location>
</feature>
<dbReference type="Gene3D" id="2.120.10.30">
    <property type="entry name" value="TolB, C-terminal domain"/>
    <property type="match status" value="3"/>
</dbReference>
<dbReference type="InterPro" id="IPR013083">
    <property type="entry name" value="Znf_RING/FYVE/PHD"/>
</dbReference>
<evidence type="ECO:0000256" key="10">
    <source>
        <dbReference type="PROSITE-ProRule" id="PRU00087"/>
    </source>
</evidence>
<feature type="region of interest" description="Disordered" evidence="12">
    <location>
        <begin position="413"/>
        <end position="451"/>
    </location>
</feature>
<dbReference type="InterPro" id="IPR017907">
    <property type="entry name" value="Znf_RING_CS"/>
</dbReference>
<dbReference type="SUPFAM" id="SSF57845">
    <property type="entry name" value="B-box zinc-binding domain"/>
    <property type="match status" value="1"/>
</dbReference>
<keyword evidence="17" id="KW-1185">Reference proteome</keyword>
<evidence type="ECO:0000256" key="1">
    <source>
        <dbReference type="ARBA" id="ARBA00004123"/>
    </source>
</evidence>
<proteinExistence type="inferred from homology"/>
<dbReference type="SUPFAM" id="SSF81296">
    <property type="entry name" value="E set domains"/>
    <property type="match status" value="1"/>
</dbReference>
<dbReference type="SUPFAM" id="SSF46689">
    <property type="entry name" value="Homeodomain-like"/>
    <property type="match status" value="1"/>
</dbReference>
<dbReference type="SMART" id="SM00336">
    <property type="entry name" value="BBOX"/>
    <property type="match status" value="1"/>
</dbReference>
<dbReference type="InterPro" id="IPR003649">
    <property type="entry name" value="Bbox_C"/>
</dbReference>
<evidence type="ECO:0000256" key="2">
    <source>
        <dbReference type="ARBA" id="ARBA00008518"/>
    </source>
</evidence>
<evidence type="ECO:0000256" key="7">
    <source>
        <dbReference type="ARBA" id="ARBA00022771"/>
    </source>
</evidence>
<dbReference type="PROSITE" id="PS50119">
    <property type="entry name" value="ZF_BBOX"/>
    <property type="match status" value="1"/>
</dbReference>
<feature type="signal peptide" evidence="13">
    <location>
        <begin position="1"/>
        <end position="20"/>
    </location>
</feature>
<dbReference type="PROSITE" id="PS50089">
    <property type="entry name" value="ZF_RING_2"/>
    <property type="match status" value="1"/>
</dbReference>
<gene>
    <name evidence="16" type="ORF">LAZ67_23002096</name>
</gene>
<organism evidence="16 17">
    <name type="scientific">Cordylochernes scorpioides</name>
    <dbReference type="NCBI Taxonomy" id="51811"/>
    <lineage>
        <taxon>Eukaryota</taxon>
        <taxon>Metazoa</taxon>
        <taxon>Ecdysozoa</taxon>
        <taxon>Arthropoda</taxon>
        <taxon>Chelicerata</taxon>
        <taxon>Arachnida</taxon>
        <taxon>Pseudoscorpiones</taxon>
        <taxon>Cheliferoidea</taxon>
        <taxon>Chernetidae</taxon>
        <taxon>Cordylochernes</taxon>
    </lineage>
</organism>
<dbReference type="InterPro" id="IPR014756">
    <property type="entry name" value="Ig_E-set"/>
</dbReference>
<evidence type="ECO:0000256" key="6">
    <source>
        <dbReference type="ARBA" id="ARBA00022737"/>
    </source>
</evidence>
<evidence type="ECO:0000259" key="14">
    <source>
        <dbReference type="PROSITE" id="PS50089"/>
    </source>
</evidence>
<dbReference type="Gene3D" id="3.30.160.60">
    <property type="entry name" value="Classic Zinc Finger"/>
    <property type="match status" value="1"/>
</dbReference>
<evidence type="ECO:0000313" key="17">
    <source>
        <dbReference type="Proteomes" id="UP001235939"/>
    </source>
</evidence>
<keyword evidence="6" id="KW-0677">Repeat</keyword>
<reference evidence="16 17" key="1">
    <citation type="submission" date="2022-03" db="EMBL/GenBank/DDBJ databases">
        <title>A chromosomal length assembly of Cordylochernes scorpioides.</title>
        <authorList>
            <person name="Zeh D."/>
            <person name="Zeh J."/>
        </authorList>
    </citation>
    <scope>NUCLEOTIDE SEQUENCE [LARGE SCALE GENOMIC DNA]</scope>
    <source>
        <strain evidence="16">IN4F17</strain>
        <tissue evidence="16">Whole Body</tissue>
    </source>
</reference>
<feature type="repeat" description="NHL" evidence="11">
    <location>
        <begin position="803"/>
        <end position="846"/>
    </location>
</feature>
<dbReference type="SMART" id="SM00502">
    <property type="entry name" value="BBC"/>
    <property type="match status" value="1"/>
</dbReference>
<dbReference type="Proteomes" id="UP001235939">
    <property type="component" value="Chromosome 23"/>
</dbReference>
<evidence type="ECO:0000256" key="4">
    <source>
        <dbReference type="ARBA" id="ARBA00022679"/>
    </source>
</evidence>
<dbReference type="InterPro" id="IPR050952">
    <property type="entry name" value="TRIM-NHL_E3_ligases"/>
</dbReference>
<dbReference type="PROSITE" id="PS50194">
    <property type="entry name" value="FILAMIN_REPEAT"/>
    <property type="match status" value="1"/>
</dbReference>
<keyword evidence="8" id="KW-0862">Zinc</keyword>
<dbReference type="InterPro" id="IPR001841">
    <property type="entry name" value="Znf_RING"/>
</dbReference>
<feature type="chain" id="PRO_5047390860" evidence="13">
    <location>
        <begin position="21"/>
        <end position="847"/>
    </location>
</feature>
<evidence type="ECO:0000256" key="5">
    <source>
        <dbReference type="ARBA" id="ARBA00022723"/>
    </source>
</evidence>
<feature type="domain" description="RING-type" evidence="14">
    <location>
        <begin position="3"/>
        <end position="34"/>
    </location>
</feature>